<accession>A0A0F9I3Q0</accession>
<dbReference type="EMBL" id="LAZR01015185">
    <property type="protein sequence ID" value="KKM14274.1"/>
    <property type="molecule type" value="Genomic_DNA"/>
</dbReference>
<comment type="caution">
    <text evidence="1">The sequence shown here is derived from an EMBL/GenBank/DDBJ whole genome shotgun (WGS) entry which is preliminary data.</text>
</comment>
<protein>
    <submittedName>
        <fullName evidence="1">Uncharacterized protein</fullName>
    </submittedName>
</protein>
<gene>
    <name evidence="1" type="ORF">LCGC14_1707790</name>
</gene>
<feature type="non-terminal residue" evidence="1">
    <location>
        <position position="344"/>
    </location>
</feature>
<dbReference type="AlphaFoldDB" id="A0A0F9I3Q0"/>
<sequence>MAEPVVWPGQGESPVGLTPFAFYDGDQQFVTDAPKAADWAARKLGWPTLDVELVDTHFYACFEEAITEYAHQVNQFNIRENMYNLQGRSKSTNLSGKNIIATPLPRITVVNEDYGTEVGAGGNVDWKTGSINIEADQQLYDLQELYGAVSESGNRLEIRRIFHGVLPAIQRIFGAHGGLGAGGAGFQVPGVSGGGMNSLLTEFGFDALSPAINFILLPAFEDVLRIQAINFNDTIRRSAFSFELINNKVRLFPIPKDNFLLHFHYTVREDRFASGTTFEEGVISDYANVPYDNIVYSEINDVGRRWIFEYFLSCTQSVLGQIRSKYATIPIPNSEVTLNGPALM</sequence>
<proteinExistence type="predicted"/>
<organism evidence="1">
    <name type="scientific">marine sediment metagenome</name>
    <dbReference type="NCBI Taxonomy" id="412755"/>
    <lineage>
        <taxon>unclassified sequences</taxon>
        <taxon>metagenomes</taxon>
        <taxon>ecological metagenomes</taxon>
    </lineage>
</organism>
<name>A0A0F9I3Q0_9ZZZZ</name>
<evidence type="ECO:0000313" key="1">
    <source>
        <dbReference type="EMBL" id="KKM14274.1"/>
    </source>
</evidence>
<reference evidence="1" key="1">
    <citation type="journal article" date="2015" name="Nature">
        <title>Complex archaea that bridge the gap between prokaryotes and eukaryotes.</title>
        <authorList>
            <person name="Spang A."/>
            <person name="Saw J.H."/>
            <person name="Jorgensen S.L."/>
            <person name="Zaremba-Niedzwiedzka K."/>
            <person name="Martijn J."/>
            <person name="Lind A.E."/>
            <person name="van Eijk R."/>
            <person name="Schleper C."/>
            <person name="Guy L."/>
            <person name="Ettema T.J."/>
        </authorList>
    </citation>
    <scope>NUCLEOTIDE SEQUENCE</scope>
</reference>